<dbReference type="InterPro" id="IPR032466">
    <property type="entry name" value="Metal_Hydrolase"/>
</dbReference>
<feature type="binding site" evidence="7">
    <location>
        <position position="154"/>
    </location>
    <ligand>
        <name>Zn(2+)</name>
        <dbReference type="ChEBI" id="CHEBI:29105"/>
    </ligand>
</feature>
<dbReference type="FunFam" id="3.20.20.140:FF:000065">
    <property type="entry name" value="N-acetylglucosamine-6-phosphate deacetylase"/>
    <property type="match status" value="1"/>
</dbReference>
<reference evidence="8 9" key="2">
    <citation type="journal article" date="2003" name="DNA Res.">
        <title>Complete genome structure of Gloeobacter violaceus PCC 7421, a cyanobacterium that lacks thylakoids (supplement).</title>
        <authorList>
            <person name="Nakamura Y."/>
            <person name="Kaneko T."/>
            <person name="Sato S."/>
            <person name="Mimuro M."/>
            <person name="Miyashita H."/>
            <person name="Tsuchiya T."/>
            <person name="Sasamoto S."/>
            <person name="Watanabe A."/>
            <person name="Kawashima K."/>
            <person name="Kishida Y."/>
            <person name="Kiyokawa C."/>
            <person name="Kohara M."/>
            <person name="Matsumoto M."/>
            <person name="Matsuno A."/>
            <person name="Nakazaki N."/>
            <person name="Shimpo S."/>
            <person name="Takeuchi C."/>
            <person name="Yamada M."/>
            <person name="Tabata S."/>
        </authorList>
    </citation>
    <scope>NUCLEOTIDE SEQUENCE [LARGE SCALE GENOMIC DNA]</scope>
    <source>
        <strain evidence="9">ATCC 29082 / PCC 7421</strain>
    </source>
</reference>
<dbReference type="InterPro" id="IPR011059">
    <property type="entry name" value="Metal-dep_hydrolase_composite"/>
</dbReference>
<comment type="cofactor">
    <cofactor evidence="7">
        <name>a divalent metal cation</name>
        <dbReference type="ChEBI" id="CHEBI:60240"/>
    </cofactor>
    <text evidence="7">Binds 1 divalent metal cation per subunit.</text>
</comment>
<dbReference type="FunCoup" id="Q7NM35">
    <property type="interactions" value="133"/>
</dbReference>
<feature type="binding site" evidence="6">
    <location>
        <position position="252"/>
    </location>
    <ligand>
        <name>substrate</name>
    </ligand>
</feature>
<sequence length="397" mass="42676">MAGGKVRMTRLRIGYTLLSEGLDRMRQIRNARWAGDGNLYSLLVAEGQLQAVDPSGDCWEGSADSIDLAGAWVSPGLVDLQLNGALGVEFSELEGDEGLEQLGRISTYLWSIGLSAWLPTLISVPVEKLQGALAVIGRFRPPKSGARILGVHLEGPFLNPEYEGAHMRRYLLPLTVEDAKCVLGDYASLVKLVTLAPELDPDGQTIPWLVAQGIHVSLGHTAATFEQAQRAFDAGARLVTHIFNAQRPFHHREPGVVGAALLDERVQCLCIPDGIHLHPAATQLLLRAKGEAGLIPVSDAVAPLGIADGRYDWHGLAITVRAGQVTLEDGRLAGSALSLTDVLARLVGQCGVDPGVALRLGALQPRRVLGEPVDWPPDADLLVWPPGKDRPERLEVR</sequence>
<keyword evidence="9" id="KW-1185">Reference proteome</keyword>
<feature type="binding site" evidence="6">
    <location>
        <position position="276"/>
    </location>
    <ligand>
        <name>substrate</name>
    </ligand>
</feature>
<dbReference type="HOGENOM" id="CLU_032482_2_0_3"/>
<dbReference type="SUPFAM" id="SSF51556">
    <property type="entry name" value="Metallo-dependent hydrolases"/>
    <property type="match status" value="1"/>
</dbReference>
<dbReference type="NCBIfam" id="TIGR00221">
    <property type="entry name" value="nagA"/>
    <property type="match status" value="1"/>
</dbReference>
<dbReference type="AlphaFoldDB" id="Q7NM35"/>
<feature type="binding site" evidence="6">
    <location>
        <position position="165"/>
    </location>
    <ligand>
        <name>substrate</name>
    </ligand>
</feature>
<comment type="similarity">
    <text evidence="1 4">Belongs to the metallo-dependent hydrolases superfamily. NagA family.</text>
</comment>
<dbReference type="EMBL" id="BA000045">
    <property type="protein sequence ID" value="BAC88875.1"/>
    <property type="molecule type" value="Genomic_DNA"/>
</dbReference>
<feature type="binding site" evidence="7">
    <location>
        <position position="241"/>
    </location>
    <ligand>
        <name>Zn(2+)</name>
        <dbReference type="ChEBI" id="CHEBI:29105"/>
    </ligand>
</feature>
<feature type="binding site" evidence="6">
    <location>
        <begin position="244"/>
        <end position="245"/>
    </location>
    <ligand>
        <name>substrate</name>
    </ligand>
</feature>
<feature type="binding site" evidence="7">
    <location>
        <position position="220"/>
    </location>
    <ligand>
        <name>Zn(2+)</name>
        <dbReference type="ChEBI" id="CHEBI:29105"/>
    </ligand>
</feature>
<dbReference type="GO" id="GO:0006046">
    <property type="term" value="P:N-acetylglucosamine catabolic process"/>
    <property type="evidence" value="ECO:0000318"/>
    <property type="project" value="GO_Central"/>
</dbReference>
<dbReference type="STRING" id="251221.gene:10758412"/>
<dbReference type="EnsemblBacteria" id="BAC88875">
    <property type="protein sequence ID" value="BAC88875"/>
    <property type="gene ID" value="BAC88875"/>
</dbReference>
<evidence type="ECO:0000313" key="8">
    <source>
        <dbReference type="EMBL" id="BAC88875.1"/>
    </source>
</evidence>
<reference evidence="8 9" key="1">
    <citation type="journal article" date="2003" name="DNA Res.">
        <title>Complete genome structure of Gloeobacter violaceus PCC 7421, a cyanobacterium that lacks thylakoids.</title>
        <authorList>
            <person name="Nakamura Y."/>
            <person name="Kaneko T."/>
            <person name="Sato S."/>
            <person name="Mimuro M."/>
            <person name="Miyashita H."/>
            <person name="Tsuchiya T."/>
            <person name="Sasamoto S."/>
            <person name="Watanabe A."/>
            <person name="Kawashima K."/>
            <person name="Kishida Y."/>
            <person name="Kiyokawa C."/>
            <person name="Kohara M."/>
            <person name="Matsumoto M."/>
            <person name="Matsuno A."/>
            <person name="Nakazaki N."/>
            <person name="Shimpo S."/>
            <person name="Takeuchi C."/>
            <person name="Yamada M."/>
            <person name="Tabata S."/>
        </authorList>
    </citation>
    <scope>NUCLEOTIDE SEQUENCE [LARGE SCALE GENOMIC DNA]</scope>
    <source>
        <strain evidence="9">ATCC 29082 / PCC 7421</strain>
    </source>
</reference>
<keyword evidence="3 4" id="KW-0378">Hydrolase</keyword>
<dbReference type="OrthoDB" id="9776488at2"/>
<dbReference type="InParanoid" id="Q7NM35"/>
<dbReference type="PIRSF" id="PIRSF038994">
    <property type="entry name" value="NagA"/>
    <property type="match status" value="1"/>
</dbReference>
<gene>
    <name evidence="8" type="ordered locus">gll0934</name>
</gene>
<name>Q7NM35_GLOVI</name>
<dbReference type="GO" id="GO:0046872">
    <property type="term" value="F:metal ion binding"/>
    <property type="evidence" value="ECO:0007669"/>
    <property type="project" value="UniProtKB-KW"/>
</dbReference>
<dbReference type="PATRIC" id="fig|251221.4.peg.953"/>
<dbReference type="PANTHER" id="PTHR11113:SF14">
    <property type="entry name" value="N-ACETYLGLUCOSAMINE-6-PHOSPHATE DEACETYLASE"/>
    <property type="match status" value="1"/>
</dbReference>
<protein>
    <submittedName>
        <fullName evidence="8">N-acetyl-glucosamine-6-phosphate deacetylase</fullName>
    </submittedName>
</protein>
<evidence type="ECO:0000256" key="5">
    <source>
        <dbReference type="PIRSR" id="PIRSR038994-1"/>
    </source>
</evidence>
<dbReference type="PhylomeDB" id="Q7NM35"/>
<evidence type="ECO:0000256" key="6">
    <source>
        <dbReference type="PIRSR" id="PIRSR038994-2"/>
    </source>
</evidence>
<keyword evidence="4" id="KW-0119">Carbohydrate metabolism</keyword>
<evidence type="ECO:0000256" key="2">
    <source>
        <dbReference type="ARBA" id="ARBA00022723"/>
    </source>
</evidence>
<feature type="active site" description="Proton donor/acceptor" evidence="5">
    <location>
        <position position="299"/>
    </location>
</feature>
<evidence type="ECO:0000256" key="4">
    <source>
        <dbReference type="PIRNR" id="PIRNR038994"/>
    </source>
</evidence>
<evidence type="ECO:0000256" key="1">
    <source>
        <dbReference type="ARBA" id="ARBA00010716"/>
    </source>
</evidence>
<feature type="binding site" evidence="6">
    <location>
        <begin position="332"/>
        <end position="334"/>
    </location>
    <ligand>
        <name>substrate</name>
    </ligand>
</feature>
<dbReference type="GO" id="GO:0008448">
    <property type="term" value="F:N-acetylglucosamine-6-phosphate deacetylase activity"/>
    <property type="evidence" value="ECO:0000318"/>
    <property type="project" value="GO_Central"/>
</dbReference>
<dbReference type="Gene3D" id="3.20.20.140">
    <property type="entry name" value="Metal-dependent hydrolases"/>
    <property type="match status" value="1"/>
</dbReference>
<dbReference type="Proteomes" id="UP000000557">
    <property type="component" value="Chromosome"/>
</dbReference>
<dbReference type="KEGG" id="gvi:gll0934"/>
<dbReference type="SUPFAM" id="SSF51338">
    <property type="entry name" value="Composite domain of metallo-dependent hydrolases"/>
    <property type="match status" value="1"/>
</dbReference>
<dbReference type="eggNOG" id="COG1820">
    <property type="taxonomic scope" value="Bacteria"/>
</dbReference>
<organism evidence="8 9">
    <name type="scientific">Gloeobacter violaceus (strain ATCC 29082 / PCC 7421)</name>
    <dbReference type="NCBI Taxonomy" id="251221"/>
    <lineage>
        <taxon>Bacteria</taxon>
        <taxon>Bacillati</taxon>
        <taxon>Cyanobacteriota</taxon>
        <taxon>Cyanophyceae</taxon>
        <taxon>Gloeobacterales</taxon>
        <taxon>Gloeobacteraceae</taxon>
        <taxon>Gloeobacter</taxon>
    </lineage>
</organism>
<dbReference type="PANTHER" id="PTHR11113">
    <property type="entry name" value="N-ACETYLGLUCOSAMINE-6-PHOSPHATE DEACETYLASE"/>
    <property type="match status" value="1"/>
</dbReference>
<accession>Q7NM35</accession>
<keyword evidence="2 7" id="KW-0479">Metal-binding</keyword>
<evidence type="ECO:0000256" key="7">
    <source>
        <dbReference type="PIRSR" id="PIRSR038994-3"/>
    </source>
</evidence>
<dbReference type="InterPro" id="IPR003764">
    <property type="entry name" value="GlcNAc_6-P_deAcase"/>
</dbReference>
<evidence type="ECO:0000256" key="3">
    <source>
        <dbReference type="ARBA" id="ARBA00022801"/>
    </source>
</evidence>
<evidence type="ECO:0000313" key="9">
    <source>
        <dbReference type="Proteomes" id="UP000000557"/>
    </source>
</evidence>
<proteinExistence type="inferred from homology"/>